<dbReference type="Pfam" id="PF00378">
    <property type="entry name" value="ECH_1"/>
    <property type="match status" value="1"/>
</dbReference>
<protein>
    <submittedName>
        <fullName evidence="1">Enoyl-CoA hydratase/isomerase family protein</fullName>
    </submittedName>
</protein>
<proteinExistence type="predicted"/>
<name>A0ABN2NB64_9PSEU</name>
<dbReference type="RefSeq" id="WP_344418928.1">
    <property type="nucleotide sequence ID" value="NZ_BAAAQK010000012.1"/>
</dbReference>
<comment type="caution">
    <text evidence="1">The sequence shown here is derived from an EMBL/GenBank/DDBJ whole genome shotgun (WGS) entry which is preliminary data.</text>
</comment>
<evidence type="ECO:0000313" key="2">
    <source>
        <dbReference type="Proteomes" id="UP001500449"/>
    </source>
</evidence>
<reference evidence="1 2" key="1">
    <citation type="journal article" date="2019" name="Int. J. Syst. Evol. Microbiol.">
        <title>The Global Catalogue of Microorganisms (GCM) 10K type strain sequencing project: providing services to taxonomists for standard genome sequencing and annotation.</title>
        <authorList>
            <consortium name="The Broad Institute Genomics Platform"/>
            <consortium name="The Broad Institute Genome Sequencing Center for Infectious Disease"/>
            <person name="Wu L."/>
            <person name="Ma J."/>
        </authorList>
    </citation>
    <scope>NUCLEOTIDE SEQUENCE [LARGE SCALE GENOMIC DNA]</scope>
    <source>
        <strain evidence="1 2">JCM 16009</strain>
    </source>
</reference>
<dbReference type="PANTHER" id="PTHR11941">
    <property type="entry name" value="ENOYL-COA HYDRATASE-RELATED"/>
    <property type="match status" value="1"/>
</dbReference>
<dbReference type="SUPFAM" id="SSF52096">
    <property type="entry name" value="ClpP/crotonase"/>
    <property type="match status" value="1"/>
</dbReference>
<organism evidence="1 2">
    <name type="scientific">Pseudonocardia ailaonensis</name>
    <dbReference type="NCBI Taxonomy" id="367279"/>
    <lineage>
        <taxon>Bacteria</taxon>
        <taxon>Bacillati</taxon>
        <taxon>Actinomycetota</taxon>
        <taxon>Actinomycetes</taxon>
        <taxon>Pseudonocardiales</taxon>
        <taxon>Pseudonocardiaceae</taxon>
        <taxon>Pseudonocardia</taxon>
    </lineage>
</organism>
<dbReference type="Gene3D" id="3.90.226.10">
    <property type="entry name" value="2-enoyl-CoA Hydratase, Chain A, domain 1"/>
    <property type="match status" value="1"/>
</dbReference>
<evidence type="ECO:0000313" key="1">
    <source>
        <dbReference type="EMBL" id="GAA1855622.1"/>
    </source>
</evidence>
<gene>
    <name evidence="1" type="ORF">GCM10009836_39680</name>
</gene>
<dbReference type="InterPro" id="IPR029045">
    <property type="entry name" value="ClpP/crotonase-like_dom_sf"/>
</dbReference>
<dbReference type="PANTHER" id="PTHR11941:SF54">
    <property type="entry name" value="ENOYL-COA HYDRATASE, MITOCHONDRIAL"/>
    <property type="match status" value="1"/>
</dbReference>
<keyword evidence="2" id="KW-1185">Reference proteome</keyword>
<sequence length="247" mass="26072">MIDIRRTGGVTVVGIEHGPVNAMDLELCEELGAALTELGGEGRPLVLTGAGKAFSAGVDLRRIVDGGEEYVRRFVPALAAMFRVAFTLPVPLVTAVNGHAIAGGAVLAAAGDTVLMADGKGRIGLPEIRVGVAFPQSAFEIILARVGNVATRRLIVGAENHTPADAQALGLVDRVVEGEKLVDLAVEEAEALGALTPPDAFAAAKELQRRENLRRIDSADDGPATDVWVRRVEDGWIARFLEEATRR</sequence>
<dbReference type="Proteomes" id="UP001500449">
    <property type="component" value="Unassembled WGS sequence"/>
</dbReference>
<accession>A0ABN2NB64</accession>
<dbReference type="EMBL" id="BAAAQK010000012">
    <property type="protein sequence ID" value="GAA1855622.1"/>
    <property type="molecule type" value="Genomic_DNA"/>
</dbReference>
<dbReference type="CDD" id="cd06558">
    <property type="entry name" value="crotonase-like"/>
    <property type="match status" value="1"/>
</dbReference>
<dbReference type="InterPro" id="IPR001753">
    <property type="entry name" value="Enoyl-CoA_hydra/iso"/>
</dbReference>